<dbReference type="Pfam" id="PF13540">
    <property type="entry name" value="RCC1_2"/>
    <property type="match status" value="1"/>
</dbReference>
<feature type="region of interest" description="Disordered" evidence="2">
    <location>
        <begin position="286"/>
        <end position="317"/>
    </location>
</feature>
<keyword evidence="4" id="KW-1185">Reference proteome</keyword>
<name>A0A9P7GHM0_9AGAR</name>
<evidence type="ECO:0000256" key="2">
    <source>
        <dbReference type="SAM" id="MobiDB-lite"/>
    </source>
</evidence>
<dbReference type="InterPro" id="IPR009091">
    <property type="entry name" value="RCC1/BLIP-II"/>
</dbReference>
<evidence type="ECO:0000256" key="1">
    <source>
        <dbReference type="PROSITE-ProRule" id="PRU00235"/>
    </source>
</evidence>
<evidence type="ECO:0000313" key="3">
    <source>
        <dbReference type="EMBL" id="KAG5647470.1"/>
    </source>
</evidence>
<reference evidence="3" key="1">
    <citation type="submission" date="2020-07" db="EMBL/GenBank/DDBJ databases">
        <authorList>
            <person name="Nieuwenhuis M."/>
            <person name="Van De Peppel L.J.J."/>
        </authorList>
    </citation>
    <scope>NUCLEOTIDE SEQUENCE</scope>
    <source>
        <strain evidence="3">AP01</strain>
        <tissue evidence="3">Mycelium</tissue>
    </source>
</reference>
<proteinExistence type="predicted"/>
<dbReference type="PANTHER" id="PTHR45982:SF1">
    <property type="entry name" value="REGULATOR OF CHROMOSOME CONDENSATION"/>
    <property type="match status" value="1"/>
</dbReference>
<feature type="repeat" description="RCC1" evidence="1">
    <location>
        <begin position="126"/>
        <end position="179"/>
    </location>
</feature>
<protein>
    <submittedName>
        <fullName evidence="3">Uncharacterized protein</fullName>
    </submittedName>
</protein>
<comment type="caution">
    <text evidence="3">The sequence shown here is derived from an EMBL/GenBank/DDBJ whole genome shotgun (WGS) entry which is preliminary data.</text>
</comment>
<dbReference type="PANTHER" id="PTHR45982">
    <property type="entry name" value="REGULATOR OF CHROMOSOME CONDENSATION"/>
    <property type="match status" value="1"/>
</dbReference>
<dbReference type="InterPro" id="IPR051553">
    <property type="entry name" value="Ran_GTPase-activating"/>
</dbReference>
<feature type="repeat" description="RCC1" evidence="1">
    <location>
        <begin position="180"/>
        <end position="265"/>
    </location>
</feature>
<dbReference type="PROSITE" id="PS50012">
    <property type="entry name" value="RCC1_3"/>
    <property type="match status" value="2"/>
</dbReference>
<dbReference type="SUPFAM" id="SSF50985">
    <property type="entry name" value="RCC1/BLIP-II"/>
    <property type="match status" value="1"/>
</dbReference>
<reference evidence="3" key="2">
    <citation type="submission" date="2021-10" db="EMBL/GenBank/DDBJ databases">
        <title>Phylogenomics reveals ancestral predisposition of the termite-cultivated fungus Termitomyces towards a domesticated lifestyle.</title>
        <authorList>
            <person name="Auxier B."/>
            <person name="Grum-Grzhimaylo A."/>
            <person name="Cardenas M.E."/>
            <person name="Lodge J.D."/>
            <person name="Laessoe T."/>
            <person name="Pedersen O."/>
            <person name="Smith M.E."/>
            <person name="Kuyper T.W."/>
            <person name="Franco-Molano E.A."/>
            <person name="Baroni T.J."/>
            <person name="Aanen D.K."/>
        </authorList>
    </citation>
    <scope>NUCLEOTIDE SEQUENCE</scope>
    <source>
        <strain evidence="3">AP01</strain>
        <tissue evidence="3">Mycelium</tissue>
    </source>
</reference>
<gene>
    <name evidence="3" type="ORF">DXG03_009401</name>
</gene>
<dbReference type="AlphaFoldDB" id="A0A9P7GHM0"/>
<evidence type="ECO:0000313" key="4">
    <source>
        <dbReference type="Proteomes" id="UP000775547"/>
    </source>
</evidence>
<organism evidence="3 4">
    <name type="scientific">Asterophora parasitica</name>
    <dbReference type="NCBI Taxonomy" id="117018"/>
    <lineage>
        <taxon>Eukaryota</taxon>
        <taxon>Fungi</taxon>
        <taxon>Dikarya</taxon>
        <taxon>Basidiomycota</taxon>
        <taxon>Agaricomycotina</taxon>
        <taxon>Agaricomycetes</taxon>
        <taxon>Agaricomycetidae</taxon>
        <taxon>Agaricales</taxon>
        <taxon>Tricholomatineae</taxon>
        <taxon>Lyophyllaceae</taxon>
        <taxon>Asterophora</taxon>
    </lineage>
</organism>
<dbReference type="Proteomes" id="UP000775547">
    <property type="component" value="Unassembled WGS sequence"/>
</dbReference>
<dbReference type="Gene3D" id="2.130.10.30">
    <property type="entry name" value="Regulator of chromosome condensation 1/beta-lactamase-inhibitor protein II"/>
    <property type="match status" value="1"/>
</dbReference>
<sequence>MDSQGNKTAAVLPDTNTIPCETWDLNEDPVRLPSLPPLPTLTNGDEDEKPTQLVQIAGLDGHLIGLTNKGHVLKFDGLDSAETSSEGRWEYLPAFSEAAKVQEEYAEIGLDAPLTMKVTHITANFGHFIAYSTGSSSVVLIGKTNTSADSQPKIIPELQNKSIISVVLGDYHSVALTANGKVFTWGAYSSGALGLGDPHSLAPGSPGAFATEAQRLLALDRGRGTPPAVEVPTEVRFDHGRKTRKDRFCFSVAAAGWHTGALVIDLEPDSEDAVEAIELEPEHRPLPRGRFQQRPIGHGPITLPGFRVGFPGRPQTE</sequence>
<dbReference type="EMBL" id="JABCKV010000009">
    <property type="protein sequence ID" value="KAG5647470.1"/>
    <property type="molecule type" value="Genomic_DNA"/>
</dbReference>
<dbReference type="InterPro" id="IPR000408">
    <property type="entry name" value="Reg_chr_condens"/>
</dbReference>
<dbReference type="OrthoDB" id="61110at2759"/>
<accession>A0A9P7GHM0</accession>